<evidence type="ECO:0000256" key="1">
    <source>
        <dbReference type="SAM" id="MobiDB-lite"/>
    </source>
</evidence>
<evidence type="ECO:0000259" key="2">
    <source>
        <dbReference type="PROSITE" id="PS50132"/>
    </source>
</evidence>
<dbReference type="Gene3D" id="1.10.167.10">
    <property type="entry name" value="Regulator of G-protein Signalling 4, domain 2"/>
    <property type="match status" value="1"/>
</dbReference>
<dbReference type="PROSITE" id="PS50132">
    <property type="entry name" value="RGS"/>
    <property type="match status" value="1"/>
</dbReference>
<dbReference type="Proteomes" id="UP000887577">
    <property type="component" value="Unplaced"/>
</dbReference>
<feature type="region of interest" description="Disordered" evidence="1">
    <location>
        <begin position="219"/>
        <end position="275"/>
    </location>
</feature>
<sequence length="555" mass="61939">MASKRHRLSLSPPTPLKSSSSATTSTSSTSHEEACFSALILQAAAIQTLKEMMGETDWRMTTPSTINRGQQILSRFAETNNFSSKSPASSCYQSSSNNGSGIPKKRLSHAGAMINGMHSNDLSSPSTSSSSNSSTRNAMLLNGRNGNNAGGGNVDFSTSNSSSSISGINYNKRGAAYKRFTLPSIMTTSDSNSEISEPISLDPIDYHYLYADEAPIDSMTEEHQQQQQQTQQPRQRRQRRNIGSLDSNMPLTHEEDDDDDIDDEENEEENHINDDGLRFKNIAVREIQQDVKKVGHKFGGFHPSVRRVASFTSPPTKTQIAKAAEKHQREQRRGFLGKTLHFLRNKVDTTLSQPSLIPTREEVKSWHEKMENIFESKFGVMIFREFLEKEFSAENLDFLLKCREYQKLFENEKKNSKKIARHAKEIYDDFIAAEIAPKEINIEAQIRASTKAAVNETLKENTFSLAKKQIQTLIENDKYPRFLKSQEYQNLLQSVTLGSQCSIQSALPELPFTDSDSSSTPCHTGNEDTPLAPANRTLRSASALETLGSISTINE</sequence>
<name>A0A914XZF2_9BILA</name>
<dbReference type="Pfam" id="PF00615">
    <property type="entry name" value="RGS"/>
    <property type="match status" value="1"/>
</dbReference>
<proteinExistence type="predicted"/>
<feature type="region of interest" description="Disordered" evidence="1">
    <location>
        <begin position="86"/>
        <end position="167"/>
    </location>
</feature>
<feature type="compositionally biased region" description="Low complexity" evidence="1">
    <location>
        <begin position="119"/>
        <end position="147"/>
    </location>
</feature>
<dbReference type="SMART" id="SM00315">
    <property type="entry name" value="RGS"/>
    <property type="match status" value="1"/>
</dbReference>
<dbReference type="InterPro" id="IPR016137">
    <property type="entry name" value="RGS"/>
</dbReference>
<evidence type="ECO:0000313" key="3">
    <source>
        <dbReference type="Proteomes" id="UP000887577"/>
    </source>
</evidence>
<feature type="compositionally biased region" description="Low complexity" evidence="1">
    <location>
        <begin position="157"/>
        <end position="166"/>
    </location>
</feature>
<dbReference type="InterPro" id="IPR044926">
    <property type="entry name" value="RGS_subdomain_2"/>
</dbReference>
<feature type="compositionally biased region" description="Low complexity" evidence="1">
    <location>
        <begin position="86"/>
        <end position="100"/>
    </location>
</feature>
<feature type="domain" description="RGS" evidence="2">
    <location>
        <begin position="369"/>
        <end position="492"/>
    </location>
</feature>
<dbReference type="PRINTS" id="PR01301">
    <property type="entry name" value="RGSPROTEIN"/>
</dbReference>
<dbReference type="AlphaFoldDB" id="A0A914XZF2"/>
<dbReference type="InterPro" id="IPR036305">
    <property type="entry name" value="RGS_sf"/>
</dbReference>
<protein>
    <submittedName>
        <fullName evidence="4">RGS domain-containing protein</fullName>
    </submittedName>
</protein>
<keyword evidence="3" id="KW-1185">Reference proteome</keyword>
<dbReference type="SUPFAM" id="SSF48097">
    <property type="entry name" value="Regulator of G-protein signaling, RGS"/>
    <property type="match status" value="1"/>
</dbReference>
<feature type="region of interest" description="Disordered" evidence="1">
    <location>
        <begin position="512"/>
        <end position="533"/>
    </location>
</feature>
<feature type="compositionally biased region" description="Low complexity" evidence="1">
    <location>
        <begin position="16"/>
        <end position="28"/>
    </location>
</feature>
<feature type="compositionally biased region" description="Acidic residues" evidence="1">
    <location>
        <begin position="254"/>
        <end position="268"/>
    </location>
</feature>
<feature type="compositionally biased region" description="Polar residues" evidence="1">
    <location>
        <begin position="514"/>
        <end position="523"/>
    </location>
</feature>
<dbReference type="PANTHER" id="PTHR10845:SF259">
    <property type="entry name" value="RGS DOMAIN-CONTAINING PROTEIN-RELATED"/>
    <property type="match status" value="1"/>
</dbReference>
<reference evidence="4" key="1">
    <citation type="submission" date="2022-11" db="UniProtKB">
        <authorList>
            <consortium name="WormBaseParasite"/>
        </authorList>
    </citation>
    <scope>IDENTIFICATION</scope>
</reference>
<organism evidence="3 4">
    <name type="scientific">Panagrolaimus superbus</name>
    <dbReference type="NCBI Taxonomy" id="310955"/>
    <lineage>
        <taxon>Eukaryota</taxon>
        <taxon>Metazoa</taxon>
        <taxon>Ecdysozoa</taxon>
        <taxon>Nematoda</taxon>
        <taxon>Chromadorea</taxon>
        <taxon>Rhabditida</taxon>
        <taxon>Tylenchina</taxon>
        <taxon>Panagrolaimomorpha</taxon>
        <taxon>Panagrolaimoidea</taxon>
        <taxon>Panagrolaimidae</taxon>
        <taxon>Panagrolaimus</taxon>
    </lineage>
</organism>
<dbReference type="WBParaSite" id="PSU_v2.g12340.t1">
    <property type="protein sequence ID" value="PSU_v2.g12340.t1"/>
    <property type="gene ID" value="PSU_v2.g12340"/>
</dbReference>
<evidence type="ECO:0000313" key="4">
    <source>
        <dbReference type="WBParaSite" id="PSU_v2.g12340.t1"/>
    </source>
</evidence>
<feature type="region of interest" description="Disordered" evidence="1">
    <location>
        <begin position="1"/>
        <end position="28"/>
    </location>
</feature>
<dbReference type="PANTHER" id="PTHR10845">
    <property type="entry name" value="REGULATOR OF G PROTEIN SIGNALING"/>
    <property type="match status" value="1"/>
</dbReference>
<accession>A0A914XZF2</accession>